<dbReference type="InterPro" id="IPR000766">
    <property type="entry name" value="GalP_uridyl_Trfase_II"/>
</dbReference>
<evidence type="ECO:0000259" key="10">
    <source>
        <dbReference type="Pfam" id="PF01087"/>
    </source>
</evidence>
<evidence type="ECO:0000256" key="5">
    <source>
        <dbReference type="ARBA" id="ARBA00022679"/>
    </source>
</evidence>
<proteinExistence type="inferred from homology"/>
<dbReference type="RefSeq" id="WP_012414777.1">
    <property type="nucleotide sequence ID" value="NC_010644.1"/>
</dbReference>
<dbReference type="PIRSF" id="PIRSF006005">
    <property type="entry name" value="GalT_BS"/>
    <property type="match status" value="1"/>
</dbReference>
<keyword evidence="4 9" id="KW-0963">Cytoplasm</keyword>
<protein>
    <recommendedName>
        <fullName evidence="9">Galactose-1-phosphate uridylyltransferase</fullName>
        <shortName evidence="9">Gal-1-P uridylyltransferase</shortName>
        <ecNumber evidence="9">2.7.7.12</ecNumber>
    </recommendedName>
    <alternativeName>
        <fullName evidence="9">UDP-glucose--hexose-1-phosphate uridylyltransferase</fullName>
    </alternativeName>
</protein>
<accession>B2KC35</accession>
<dbReference type="HAMAP" id="MF_00571">
    <property type="entry name" value="GalP_UDP_trans"/>
    <property type="match status" value="1"/>
</dbReference>
<gene>
    <name evidence="9" type="primary">galT</name>
    <name evidence="12" type="ordered locus">Emin_0607</name>
</gene>
<dbReference type="HOGENOM" id="CLU_047799_0_0_0"/>
<dbReference type="PANTHER" id="PTHR39191">
    <property type="entry name" value="GALACTOSE-1-PHOSPHATE URIDYLYLTRANSFERASE"/>
    <property type="match status" value="1"/>
</dbReference>
<keyword evidence="7 9" id="KW-0299">Galactose metabolism</keyword>
<dbReference type="UniPathway" id="UPA00214"/>
<comment type="similarity">
    <text evidence="3 9">Belongs to the galactose-1-phosphate uridylyltransferase type 2 family.</text>
</comment>
<evidence type="ECO:0000256" key="6">
    <source>
        <dbReference type="ARBA" id="ARBA00022695"/>
    </source>
</evidence>
<evidence type="ECO:0000256" key="1">
    <source>
        <dbReference type="ARBA" id="ARBA00001107"/>
    </source>
</evidence>
<evidence type="ECO:0000256" key="4">
    <source>
        <dbReference type="ARBA" id="ARBA00022490"/>
    </source>
</evidence>
<dbReference type="InterPro" id="IPR005850">
    <property type="entry name" value="GalP_Utransf_C"/>
</dbReference>
<dbReference type="STRING" id="445932.Emin_0607"/>
<dbReference type="OrthoDB" id="2293at2"/>
<sequence>MTDINKHIQILLNYAGQNGLISKEDKVWAANQIAAVLNLDSFEPQKVKTALPKYPGKILAEISDWAVTQKLIQDLPVYREMLETKIMGILIQRPSDFIISFNKIKKQRGIKAATDWMYKKQEQANYIKTERVAKNLSWKTRTKYGALDITVNLSKPEKDPKEIALLKTMGAAALHTHIYPKCLLCYENEGYAGRLNHPARQNIRLIPLNLSGETWYLQYSPYVYYNQHCIVLGQKHENMLIDHKTFERLGDFLSKFPHYFIGSNADLPIVGGSILNHDHYQGGLYTFPMHKAKERKTFKLKKWPSLKCATLNWPLSVIRLTGNKKDVLAASKHIFDKWIKYSDENAKIKSHTGKKRHNTVTPMAKMNGKKLQMDLALRNNRTSAKYPDGIFHSCPEFHHIKRENIGLIEVMGMAILPGRLKEALKEIGDCLINGNLEKIKKSPSIENHYEWAKEIYFKHKFTAKNAENILREETGKVFAKVLECCGVFKQTPEGDKALDKFLKELNK</sequence>
<dbReference type="PANTHER" id="PTHR39191:SF1">
    <property type="entry name" value="DUF4922 DOMAIN-CONTAINING PROTEIN"/>
    <property type="match status" value="1"/>
</dbReference>
<dbReference type="NCBIfam" id="NF003629">
    <property type="entry name" value="PRK05270.1-2"/>
    <property type="match status" value="1"/>
</dbReference>
<organism evidence="12 13">
    <name type="scientific">Elusimicrobium minutum (strain Pei191)</name>
    <dbReference type="NCBI Taxonomy" id="445932"/>
    <lineage>
        <taxon>Bacteria</taxon>
        <taxon>Pseudomonadati</taxon>
        <taxon>Elusimicrobiota</taxon>
        <taxon>Elusimicrobia</taxon>
        <taxon>Elusimicrobiales</taxon>
        <taxon>Elusimicrobiaceae</taxon>
        <taxon>Elusimicrobium</taxon>
    </lineage>
</organism>
<evidence type="ECO:0000256" key="7">
    <source>
        <dbReference type="ARBA" id="ARBA00023144"/>
    </source>
</evidence>
<comment type="subcellular location">
    <subcellularLocation>
        <location evidence="2 9">Cytoplasm</location>
    </subcellularLocation>
</comment>
<evidence type="ECO:0000256" key="9">
    <source>
        <dbReference type="HAMAP-Rule" id="MF_00571"/>
    </source>
</evidence>
<dbReference type="KEGG" id="emi:Emin_0607"/>
<dbReference type="EMBL" id="CP001055">
    <property type="protein sequence ID" value="ACC98162.1"/>
    <property type="molecule type" value="Genomic_DNA"/>
</dbReference>
<dbReference type="InterPro" id="IPR005849">
    <property type="entry name" value="GalP_Utransf_N"/>
</dbReference>
<evidence type="ECO:0000256" key="8">
    <source>
        <dbReference type="ARBA" id="ARBA00023277"/>
    </source>
</evidence>
<evidence type="ECO:0000259" key="11">
    <source>
        <dbReference type="Pfam" id="PF02744"/>
    </source>
</evidence>
<comment type="pathway">
    <text evidence="9">Carbohydrate metabolism; galactose metabolism.</text>
</comment>
<feature type="domain" description="Galactose-1-phosphate uridyl transferase N-terminal" evidence="10">
    <location>
        <begin position="59"/>
        <end position="236"/>
    </location>
</feature>
<evidence type="ECO:0000313" key="12">
    <source>
        <dbReference type="EMBL" id="ACC98162.1"/>
    </source>
</evidence>
<keyword evidence="6 9" id="KW-0548">Nucleotidyltransferase</keyword>
<feature type="domain" description="Galactose-1-phosphate uridyl transferase C-terminal" evidence="11">
    <location>
        <begin position="254"/>
        <end position="442"/>
    </location>
</feature>
<evidence type="ECO:0000256" key="2">
    <source>
        <dbReference type="ARBA" id="ARBA00004496"/>
    </source>
</evidence>
<evidence type="ECO:0000256" key="3">
    <source>
        <dbReference type="ARBA" id="ARBA00008706"/>
    </source>
</evidence>
<dbReference type="Proteomes" id="UP000001029">
    <property type="component" value="Chromosome"/>
</dbReference>
<keyword evidence="8 9" id="KW-0119">Carbohydrate metabolism</keyword>
<dbReference type="EC" id="2.7.7.12" evidence="9"/>
<dbReference type="GO" id="GO:0006012">
    <property type="term" value="P:galactose metabolic process"/>
    <property type="evidence" value="ECO:0007669"/>
    <property type="project" value="UniProtKB-UniRule"/>
</dbReference>
<dbReference type="GO" id="GO:0008108">
    <property type="term" value="F:UDP-glucose:hexose-1-phosphate uridylyltransferase activity"/>
    <property type="evidence" value="ECO:0007669"/>
    <property type="project" value="UniProtKB-UniRule"/>
</dbReference>
<name>B2KC35_ELUMP</name>
<dbReference type="AlphaFoldDB" id="B2KC35"/>
<evidence type="ECO:0000313" key="13">
    <source>
        <dbReference type="Proteomes" id="UP000001029"/>
    </source>
</evidence>
<dbReference type="Pfam" id="PF02744">
    <property type="entry name" value="GalP_UDP_tr_C"/>
    <property type="match status" value="1"/>
</dbReference>
<keyword evidence="13" id="KW-1185">Reference proteome</keyword>
<comment type="catalytic activity">
    <reaction evidence="1 9">
        <text>alpha-D-galactose 1-phosphate + UDP-alpha-D-glucose = alpha-D-glucose 1-phosphate + UDP-alpha-D-galactose</text>
        <dbReference type="Rhea" id="RHEA:13989"/>
        <dbReference type="ChEBI" id="CHEBI:58336"/>
        <dbReference type="ChEBI" id="CHEBI:58601"/>
        <dbReference type="ChEBI" id="CHEBI:58885"/>
        <dbReference type="ChEBI" id="CHEBI:66914"/>
        <dbReference type="EC" id="2.7.7.12"/>
    </reaction>
</comment>
<reference evidence="12 13" key="1">
    <citation type="journal article" date="2009" name="Appl. Environ. Microbiol.">
        <title>Genomic analysis of 'Elusimicrobium minutum,' the first cultivated representative of the phylum 'Elusimicrobia' (formerly termite group 1).</title>
        <authorList>
            <person name="Herlemann D.P.R."/>
            <person name="Geissinger O."/>
            <person name="Ikeda-Ohtsubo W."/>
            <person name="Kunin V."/>
            <person name="Sun H."/>
            <person name="Lapidus A."/>
            <person name="Hugenholtz P."/>
            <person name="Brune A."/>
        </authorList>
    </citation>
    <scope>NUCLEOTIDE SEQUENCE [LARGE SCALE GENOMIC DNA]</scope>
    <source>
        <strain evidence="12 13">Pei191</strain>
    </source>
</reference>
<dbReference type="Pfam" id="PF01087">
    <property type="entry name" value="GalP_UDP_transf"/>
    <property type="match status" value="1"/>
</dbReference>
<dbReference type="GO" id="GO:0005737">
    <property type="term" value="C:cytoplasm"/>
    <property type="evidence" value="ECO:0007669"/>
    <property type="project" value="UniProtKB-SubCell"/>
</dbReference>
<keyword evidence="5 9" id="KW-0808">Transferase</keyword>